<evidence type="ECO:0000313" key="16">
    <source>
        <dbReference type="EMBL" id="BCM25532.1"/>
    </source>
</evidence>
<keyword evidence="8 14" id="KW-0808">Transferase</keyword>
<dbReference type="NCBIfam" id="TIGR01496">
    <property type="entry name" value="DHPS"/>
    <property type="match status" value="1"/>
</dbReference>
<dbReference type="PANTHER" id="PTHR20941">
    <property type="entry name" value="FOLATE SYNTHESIS PROTEINS"/>
    <property type="match status" value="1"/>
</dbReference>
<keyword evidence="9 14" id="KW-0479">Metal-binding</keyword>
<evidence type="ECO:0000256" key="10">
    <source>
        <dbReference type="ARBA" id="ARBA00022842"/>
    </source>
</evidence>
<dbReference type="GO" id="GO:0005829">
    <property type="term" value="C:cytosol"/>
    <property type="evidence" value="ECO:0007669"/>
    <property type="project" value="TreeGrafter"/>
</dbReference>
<evidence type="ECO:0000256" key="5">
    <source>
        <dbReference type="ARBA" id="ARBA00011738"/>
    </source>
</evidence>
<dbReference type="Pfam" id="PF00809">
    <property type="entry name" value="Pterin_bind"/>
    <property type="match status" value="1"/>
</dbReference>
<dbReference type="KEGG" id="mpau:ZMTM_17910"/>
<dbReference type="PROSITE" id="PS00793">
    <property type="entry name" value="DHPS_2"/>
    <property type="match status" value="1"/>
</dbReference>
<protein>
    <recommendedName>
        <fullName evidence="7 14">Dihydropteroate synthase</fullName>
        <shortName evidence="14">DHPS</shortName>
        <ecNumber evidence="6 14">2.5.1.15</ecNumber>
    </recommendedName>
    <alternativeName>
        <fullName evidence="12 14">Dihydropteroate pyrophosphorylase</fullName>
    </alternativeName>
</protein>
<dbReference type="InterPro" id="IPR011005">
    <property type="entry name" value="Dihydropteroate_synth-like_sf"/>
</dbReference>
<feature type="domain" description="Pterin-binding" evidence="15">
    <location>
        <begin position="19"/>
        <end position="271"/>
    </location>
</feature>
<dbReference type="GO" id="GO:0046654">
    <property type="term" value="P:tetrahydrofolate biosynthetic process"/>
    <property type="evidence" value="ECO:0007669"/>
    <property type="project" value="UniProtKB-UniPathway"/>
</dbReference>
<organism evidence="16 17">
    <name type="scientific">Methyloradius palustris</name>
    <dbReference type="NCBI Taxonomy" id="2778876"/>
    <lineage>
        <taxon>Bacteria</taxon>
        <taxon>Pseudomonadati</taxon>
        <taxon>Pseudomonadota</taxon>
        <taxon>Betaproteobacteria</taxon>
        <taxon>Nitrosomonadales</taxon>
        <taxon>Methylophilaceae</taxon>
        <taxon>Methyloradius</taxon>
    </lineage>
</organism>
<dbReference type="AlphaFoldDB" id="A0A8D5G0E6"/>
<evidence type="ECO:0000256" key="3">
    <source>
        <dbReference type="ARBA" id="ARBA00004763"/>
    </source>
</evidence>
<dbReference type="InterPro" id="IPR000489">
    <property type="entry name" value="Pterin-binding_dom"/>
</dbReference>
<evidence type="ECO:0000259" key="15">
    <source>
        <dbReference type="PROSITE" id="PS50972"/>
    </source>
</evidence>
<dbReference type="GO" id="GO:0004156">
    <property type="term" value="F:dihydropteroate synthase activity"/>
    <property type="evidence" value="ECO:0007669"/>
    <property type="project" value="UniProtKB-EC"/>
</dbReference>
<dbReference type="CDD" id="cd00739">
    <property type="entry name" value="DHPS"/>
    <property type="match status" value="1"/>
</dbReference>
<name>A0A8D5G0E6_9PROT</name>
<evidence type="ECO:0000256" key="6">
    <source>
        <dbReference type="ARBA" id="ARBA00012458"/>
    </source>
</evidence>
<dbReference type="InterPro" id="IPR006390">
    <property type="entry name" value="DHP_synth_dom"/>
</dbReference>
<dbReference type="InterPro" id="IPR045031">
    <property type="entry name" value="DHP_synth-like"/>
</dbReference>
<keyword evidence="11 14" id="KW-0289">Folate biosynthesis</keyword>
<dbReference type="SUPFAM" id="SSF51717">
    <property type="entry name" value="Dihydropteroate synthetase-like"/>
    <property type="match status" value="1"/>
</dbReference>
<evidence type="ECO:0000256" key="12">
    <source>
        <dbReference type="ARBA" id="ARBA00030193"/>
    </source>
</evidence>
<dbReference type="FunFam" id="3.20.20.20:FF:000004">
    <property type="entry name" value="Dihydropteroate synthase"/>
    <property type="match status" value="1"/>
</dbReference>
<evidence type="ECO:0000256" key="14">
    <source>
        <dbReference type="RuleBase" id="RU361205"/>
    </source>
</evidence>
<dbReference type="PANTHER" id="PTHR20941:SF1">
    <property type="entry name" value="FOLIC ACID SYNTHESIS PROTEIN FOL1"/>
    <property type="match status" value="1"/>
</dbReference>
<comment type="catalytic activity">
    <reaction evidence="1">
        <text>(7,8-dihydropterin-6-yl)methyl diphosphate + 4-aminobenzoate = 7,8-dihydropteroate + diphosphate</text>
        <dbReference type="Rhea" id="RHEA:19949"/>
        <dbReference type="ChEBI" id="CHEBI:17836"/>
        <dbReference type="ChEBI" id="CHEBI:17839"/>
        <dbReference type="ChEBI" id="CHEBI:33019"/>
        <dbReference type="ChEBI" id="CHEBI:72950"/>
        <dbReference type="EC" id="2.5.1.15"/>
    </reaction>
</comment>
<dbReference type="PROSITE" id="PS00792">
    <property type="entry name" value="DHPS_1"/>
    <property type="match status" value="1"/>
</dbReference>
<keyword evidence="10 14" id="KW-0460">Magnesium</keyword>
<dbReference type="GO" id="GO:0046656">
    <property type="term" value="P:folic acid biosynthetic process"/>
    <property type="evidence" value="ECO:0007669"/>
    <property type="project" value="UniProtKB-KW"/>
</dbReference>
<comment type="similarity">
    <text evidence="4 14">Belongs to the DHPS family.</text>
</comment>
<comment type="pathway">
    <text evidence="3 14">Cofactor biosynthesis; tetrahydrofolate biosynthesis; 7,8-dihydrofolate from 2-amino-4-hydroxy-6-hydroxymethyl-7,8-dihydropteridine diphosphate and 4-aminobenzoate: step 1/2.</text>
</comment>
<evidence type="ECO:0000256" key="13">
    <source>
        <dbReference type="ARBA" id="ARBA00053449"/>
    </source>
</evidence>
<proteinExistence type="inferred from homology"/>
<keyword evidence="17" id="KW-1185">Reference proteome</keyword>
<dbReference type="Gene3D" id="3.20.20.20">
    <property type="entry name" value="Dihydropteroate synthase-like"/>
    <property type="match status" value="1"/>
</dbReference>
<comment type="cofactor">
    <cofactor evidence="2 14">
        <name>Mg(2+)</name>
        <dbReference type="ChEBI" id="CHEBI:18420"/>
    </cofactor>
</comment>
<sequence>MSSQMKFICNQYQLDLSRPHVMGIVNVTPDSFSDGGKFASTQKAVEHALKLIEEGADILDIGGESTRPGATPVELGEELSRVIPVIEELVNKVGVPISIDTYKPEVMRHAIAAGADIINDISALQAPGALEIVANSKAGVCLMHMQGTPQTMQQDPQYQDVVTEVIEFLKQRLTAANEAGIASERILLDPGFGFGKRTTHNIALLQALPQILELGRPLLVGLSRKSILGQLVGADVDQRLHASLAASVISVMKGARIVRVHDVKATVDALKVVAALLN</sequence>
<evidence type="ECO:0000256" key="8">
    <source>
        <dbReference type="ARBA" id="ARBA00022679"/>
    </source>
</evidence>
<evidence type="ECO:0000256" key="2">
    <source>
        <dbReference type="ARBA" id="ARBA00001946"/>
    </source>
</evidence>
<evidence type="ECO:0000256" key="1">
    <source>
        <dbReference type="ARBA" id="ARBA00000012"/>
    </source>
</evidence>
<comment type="subunit">
    <text evidence="5">Homodimer.</text>
</comment>
<accession>A0A8D5G0E6</accession>
<dbReference type="Proteomes" id="UP000826722">
    <property type="component" value="Chromosome"/>
</dbReference>
<evidence type="ECO:0000256" key="9">
    <source>
        <dbReference type="ARBA" id="ARBA00022723"/>
    </source>
</evidence>
<evidence type="ECO:0000256" key="11">
    <source>
        <dbReference type="ARBA" id="ARBA00022909"/>
    </source>
</evidence>
<evidence type="ECO:0000256" key="7">
    <source>
        <dbReference type="ARBA" id="ARBA00016919"/>
    </source>
</evidence>
<dbReference type="UniPathway" id="UPA00077">
    <property type="reaction ID" value="UER00156"/>
</dbReference>
<dbReference type="PROSITE" id="PS50972">
    <property type="entry name" value="PTERIN_BINDING"/>
    <property type="match status" value="1"/>
</dbReference>
<evidence type="ECO:0000313" key="17">
    <source>
        <dbReference type="Proteomes" id="UP000826722"/>
    </source>
</evidence>
<comment type="function">
    <text evidence="13 14">Catalyzes the condensation of para-aminobenzoate (pABA) with 6-hydroxymethyl-7,8-dihydropterin diphosphate (DHPt-PP) to form 7,8-dihydropteroate (H2Pte), the immediate precursor of folate derivatives.</text>
</comment>
<evidence type="ECO:0000256" key="4">
    <source>
        <dbReference type="ARBA" id="ARBA00009503"/>
    </source>
</evidence>
<gene>
    <name evidence="16" type="ORF">ZMTM_17910</name>
</gene>
<dbReference type="GO" id="GO:0046872">
    <property type="term" value="F:metal ion binding"/>
    <property type="evidence" value="ECO:0007669"/>
    <property type="project" value="UniProtKB-KW"/>
</dbReference>
<reference evidence="16" key="1">
    <citation type="journal article" date="2021" name="Arch. Microbiol.">
        <title>Methyloradius palustris gen. nov., sp. nov., a methanol-oxidizing bacterium isolated from snow.</title>
        <authorList>
            <person name="Miyadera T."/>
            <person name="Kojima H."/>
            <person name="Fukui M."/>
        </authorList>
    </citation>
    <scope>NUCLEOTIDE SEQUENCE</scope>
    <source>
        <strain evidence="16">Zm11</strain>
    </source>
</reference>
<dbReference type="EMBL" id="AP024110">
    <property type="protein sequence ID" value="BCM25532.1"/>
    <property type="molecule type" value="Genomic_DNA"/>
</dbReference>
<dbReference type="EC" id="2.5.1.15" evidence="6 14"/>